<accession>A0A1G4K6R1</accession>
<dbReference type="InterPro" id="IPR001680">
    <property type="entry name" value="WD40_rpt"/>
</dbReference>
<sequence length="575" mass="63443">MPDNRKNKLNFADNASKSVLSLTSPAKLNVVSSDWSKMTAKRPVGKISKRLQSGNSTTLSNVTNIVPSSKSSGQRPTLQYVPPLLRRSSSLFKDDLETNDRKSIKSQDSDEGCFNTDRFIPLRKENSFSHSKIDPLNLEEETPPPNASPSTHLKAQTKRVFKQNVAEACGLEMNQRILQYMPKPPATSHRKQTYSIGNRSHYSYSAIHNSGPNPELAKLRKINSNPERILDAPGFQDDFYLNLVSWSNKNVLAIALDSALYLWNGASGDVSLLVDFEKPGAITSVTWSDDDCHISIGKIEGSTEIWDVETMSNVRTMRSGLGVRIGSQSWLETLIATGAKSGEIHINDVRIKNHIVSTWEEHRGEVCGVSYRPDGLQLASGSNDNTVVIWDTRTSLPQHIKRQHTAAVKALAWSPDTNNLLATGGGQTDKHIHFWNTTSGARTGSINTGSQVSSLHWGQSYSSSTMQREIVATGGNPENAVSIYNYDTKFKVAEIVHAHEARICSSQLSPDGTVLATVGGDENLKFYKVFEPRRKRPQGVCDGESLMGLLNVGDTCEDDATRSPTRRNTSEFLIR</sequence>
<dbReference type="Pfam" id="PF24807">
    <property type="entry name" value="WD40_CDC20-Fz"/>
    <property type="match status" value="1"/>
</dbReference>
<dbReference type="SUPFAM" id="SSF50998">
    <property type="entry name" value="Quinoprotein alcohol dehydrogenase-like"/>
    <property type="match status" value="1"/>
</dbReference>
<dbReference type="GO" id="GO:1905786">
    <property type="term" value="P:positive regulation of anaphase-promoting complex-dependent catabolic process"/>
    <property type="evidence" value="ECO:0007669"/>
    <property type="project" value="TreeGrafter"/>
</dbReference>
<evidence type="ECO:0000256" key="7">
    <source>
        <dbReference type="PROSITE-ProRule" id="PRU00221"/>
    </source>
</evidence>
<evidence type="ECO:0000256" key="6">
    <source>
        <dbReference type="ARBA" id="ARBA00023306"/>
    </source>
</evidence>
<keyword evidence="3" id="KW-0132">Cell division</keyword>
<dbReference type="PANTHER" id="PTHR19918">
    <property type="entry name" value="CELL DIVISION CYCLE 20 CDC20 FIZZY -RELATED"/>
    <property type="match status" value="1"/>
</dbReference>
<evidence type="ECO:0000313" key="11">
    <source>
        <dbReference type="Proteomes" id="UP000189911"/>
    </source>
</evidence>
<dbReference type="InterPro" id="IPR019775">
    <property type="entry name" value="WD40_repeat_CS"/>
</dbReference>
<evidence type="ECO:0000256" key="1">
    <source>
        <dbReference type="ARBA" id="ARBA00006445"/>
    </source>
</evidence>
<evidence type="ECO:0000256" key="4">
    <source>
        <dbReference type="ARBA" id="ARBA00022737"/>
    </source>
</evidence>
<dbReference type="EMBL" id="LT598452">
    <property type="protein sequence ID" value="SCU99542.1"/>
    <property type="molecule type" value="Genomic_DNA"/>
</dbReference>
<comment type="similarity">
    <text evidence="1">Belongs to the WD repeat CDC20/Fizzy family.</text>
</comment>
<evidence type="ECO:0000256" key="2">
    <source>
        <dbReference type="ARBA" id="ARBA00022574"/>
    </source>
</evidence>
<dbReference type="InterPro" id="IPR056150">
    <property type="entry name" value="WD40_CDC20-Fz"/>
</dbReference>
<feature type="domain" description="CDC20/Fizzy WD40" evidence="9">
    <location>
        <begin position="230"/>
        <end position="527"/>
    </location>
</feature>
<dbReference type="SMART" id="SM00320">
    <property type="entry name" value="WD40"/>
    <property type="match status" value="6"/>
</dbReference>
<dbReference type="GO" id="GO:0010997">
    <property type="term" value="F:anaphase-promoting complex binding"/>
    <property type="evidence" value="ECO:0007669"/>
    <property type="project" value="InterPro"/>
</dbReference>
<evidence type="ECO:0000313" key="10">
    <source>
        <dbReference type="EMBL" id="SCU99542.1"/>
    </source>
</evidence>
<feature type="compositionally biased region" description="Polar residues" evidence="8">
    <location>
        <begin position="55"/>
        <end position="77"/>
    </location>
</feature>
<gene>
    <name evidence="10" type="ORF">LANO_0F02190G</name>
</gene>
<dbReference type="GO" id="GO:0005680">
    <property type="term" value="C:anaphase-promoting complex"/>
    <property type="evidence" value="ECO:0007669"/>
    <property type="project" value="TreeGrafter"/>
</dbReference>
<dbReference type="Gene3D" id="2.130.10.10">
    <property type="entry name" value="YVTN repeat-like/Quinoprotein amine dehydrogenase"/>
    <property type="match status" value="1"/>
</dbReference>
<dbReference type="PROSITE" id="PS00678">
    <property type="entry name" value="WD_REPEATS_1"/>
    <property type="match status" value="1"/>
</dbReference>
<dbReference type="AlphaFoldDB" id="A0A1G4K6R1"/>
<evidence type="ECO:0000259" key="9">
    <source>
        <dbReference type="Pfam" id="PF24807"/>
    </source>
</evidence>
<evidence type="ECO:0000256" key="8">
    <source>
        <dbReference type="SAM" id="MobiDB-lite"/>
    </source>
</evidence>
<keyword evidence="6" id="KW-0131">Cell cycle</keyword>
<reference evidence="11" key="1">
    <citation type="submission" date="2016-03" db="EMBL/GenBank/DDBJ databases">
        <authorList>
            <person name="Devillers Hugo."/>
        </authorList>
    </citation>
    <scope>NUCLEOTIDE SEQUENCE [LARGE SCALE GENOMIC DNA]</scope>
</reference>
<keyword evidence="11" id="KW-1185">Reference proteome</keyword>
<proteinExistence type="inferred from homology"/>
<keyword evidence="4" id="KW-0677">Repeat</keyword>
<dbReference type="GO" id="GO:1990757">
    <property type="term" value="F:ubiquitin ligase activator activity"/>
    <property type="evidence" value="ECO:0007669"/>
    <property type="project" value="TreeGrafter"/>
</dbReference>
<feature type="region of interest" description="Disordered" evidence="8">
    <location>
        <begin position="55"/>
        <end position="83"/>
    </location>
</feature>
<dbReference type="PROSITE" id="PS50294">
    <property type="entry name" value="WD_REPEATS_REGION"/>
    <property type="match status" value="1"/>
</dbReference>
<feature type="repeat" description="WD" evidence="7">
    <location>
        <begin position="496"/>
        <end position="529"/>
    </location>
</feature>
<organism evidence="10 11">
    <name type="scientific">Lachancea nothofagi CBS 11611</name>
    <dbReference type="NCBI Taxonomy" id="1266666"/>
    <lineage>
        <taxon>Eukaryota</taxon>
        <taxon>Fungi</taxon>
        <taxon>Dikarya</taxon>
        <taxon>Ascomycota</taxon>
        <taxon>Saccharomycotina</taxon>
        <taxon>Saccharomycetes</taxon>
        <taxon>Saccharomycetales</taxon>
        <taxon>Saccharomycetaceae</taxon>
        <taxon>Lachancea</taxon>
    </lineage>
</organism>
<keyword evidence="5" id="KW-0498">Mitosis</keyword>
<dbReference type="PROSITE" id="PS50082">
    <property type="entry name" value="WD_REPEATS_2"/>
    <property type="match status" value="2"/>
</dbReference>
<feature type="region of interest" description="Disordered" evidence="8">
    <location>
        <begin position="135"/>
        <end position="155"/>
    </location>
</feature>
<dbReference type="Proteomes" id="UP000189911">
    <property type="component" value="Chromosome F"/>
</dbReference>
<dbReference type="InterPro" id="IPR015943">
    <property type="entry name" value="WD40/YVTN_repeat-like_dom_sf"/>
</dbReference>
<evidence type="ECO:0000256" key="3">
    <source>
        <dbReference type="ARBA" id="ARBA00022618"/>
    </source>
</evidence>
<evidence type="ECO:0000256" key="5">
    <source>
        <dbReference type="ARBA" id="ARBA00022776"/>
    </source>
</evidence>
<name>A0A1G4K6R1_9SACH</name>
<dbReference type="GO" id="GO:0031145">
    <property type="term" value="P:anaphase-promoting complex-dependent catabolic process"/>
    <property type="evidence" value="ECO:0007669"/>
    <property type="project" value="TreeGrafter"/>
</dbReference>
<feature type="repeat" description="WD" evidence="7">
    <location>
        <begin position="359"/>
        <end position="394"/>
    </location>
</feature>
<dbReference type="OrthoDB" id="10263272at2759"/>
<protein>
    <submittedName>
        <fullName evidence="10">LANO_0F02190g1_1</fullName>
    </submittedName>
</protein>
<dbReference type="GO" id="GO:0051301">
    <property type="term" value="P:cell division"/>
    <property type="evidence" value="ECO:0007669"/>
    <property type="project" value="UniProtKB-KW"/>
</dbReference>
<keyword evidence="2 7" id="KW-0853">WD repeat</keyword>
<dbReference type="InterPro" id="IPR033010">
    <property type="entry name" value="Cdc20/Fizzy"/>
</dbReference>
<dbReference type="PANTHER" id="PTHR19918:SF8">
    <property type="entry name" value="FI02843P"/>
    <property type="match status" value="1"/>
</dbReference>
<dbReference type="FunFam" id="2.130.10.10:FF:000098">
    <property type="entry name" value="WD repeat-containing protein slp1"/>
    <property type="match status" value="1"/>
</dbReference>
<dbReference type="InterPro" id="IPR011047">
    <property type="entry name" value="Quinoprotein_ADH-like_sf"/>
</dbReference>